<evidence type="ECO:0000313" key="3">
    <source>
        <dbReference type="EMBL" id="RAM35677.1"/>
    </source>
</evidence>
<dbReference type="OrthoDB" id="7185741at2"/>
<evidence type="ECO:0000259" key="2">
    <source>
        <dbReference type="Pfam" id="PF12697"/>
    </source>
</evidence>
<accession>A0A328HAR5</accession>
<dbReference type="Proteomes" id="UP000249166">
    <property type="component" value="Unassembled WGS sequence"/>
</dbReference>
<dbReference type="SUPFAM" id="SSF53474">
    <property type="entry name" value="alpha/beta-Hydrolases"/>
    <property type="match status" value="1"/>
</dbReference>
<dbReference type="AlphaFoldDB" id="A0A328HAR5"/>
<dbReference type="GO" id="GO:0016020">
    <property type="term" value="C:membrane"/>
    <property type="evidence" value="ECO:0007669"/>
    <property type="project" value="TreeGrafter"/>
</dbReference>
<evidence type="ECO:0000256" key="1">
    <source>
        <dbReference type="SAM" id="MobiDB-lite"/>
    </source>
</evidence>
<dbReference type="GO" id="GO:0016787">
    <property type="term" value="F:hydrolase activity"/>
    <property type="evidence" value="ECO:0007669"/>
    <property type="project" value="UniProtKB-KW"/>
</dbReference>
<keyword evidence="3" id="KW-0378">Hydrolase</keyword>
<dbReference type="Pfam" id="PF12697">
    <property type="entry name" value="Abhydrolase_6"/>
    <property type="match status" value="1"/>
</dbReference>
<feature type="domain" description="AB hydrolase-1" evidence="2">
    <location>
        <begin position="84"/>
        <end position="322"/>
    </location>
</feature>
<gene>
    <name evidence="3" type="ORF">DBZ45_18780</name>
</gene>
<dbReference type="InterPro" id="IPR029058">
    <property type="entry name" value="AB_hydrolase_fold"/>
</dbReference>
<dbReference type="RefSeq" id="WP_111905358.1">
    <property type="nucleotide sequence ID" value="NZ_QLNP01000099.1"/>
</dbReference>
<evidence type="ECO:0000313" key="4">
    <source>
        <dbReference type="Proteomes" id="UP000249166"/>
    </source>
</evidence>
<dbReference type="PANTHER" id="PTHR43798:SF33">
    <property type="entry name" value="HYDROLASE, PUTATIVE (AFU_ORTHOLOGUE AFUA_2G14860)-RELATED"/>
    <property type="match status" value="1"/>
</dbReference>
<dbReference type="InterPro" id="IPR000073">
    <property type="entry name" value="AB_hydrolase_1"/>
</dbReference>
<reference evidence="3 4" key="1">
    <citation type="submission" date="2018-04" db="EMBL/GenBank/DDBJ databases">
        <title>Bacteria isolated from cave deposits of Manipur.</title>
        <authorList>
            <person name="Sahoo D."/>
            <person name="Sarangthem I."/>
            <person name="Nandeibam J."/>
        </authorList>
    </citation>
    <scope>NUCLEOTIDE SEQUENCE [LARGE SCALE GENOMIC DNA]</scope>
    <source>
        <strain evidence="4">mrc11</strain>
    </source>
</reference>
<protein>
    <submittedName>
        <fullName evidence="3">Alpha/beta hydrolase</fullName>
    </submittedName>
</protein>
<dbReference type="PANTHER" id="PTHR43798">
    <property type="entry name" value="MONOACYLGLYCEROL LIPASE"/>
    <property type="match status" value="1"/>
</dbReference>
<proteinExistence type="predicted"/>
<dbReference type="EMBL" id="QLNP01000099">
    <property type="protein sequence ID" value="RAM35677.1"/>
    <property type="molecule type" value="Genomic_DNA"/>
</dbReference>
<dbReference type="InterPro" id="IPR050266">
    <property type="entry name" value="AB_hydrolase_sf"/>
</dbReference>
<feature type="region of interest" description="Disordered" evidence="1">
    <location>
        <begin position="1"/>
        <end position="20"/>
    </location>
</feature>
<dbReference type="Gene3D" id="3.40.50.1820">
    <property type="entry name" value="alpha/beta hydrolase"/>
    <property type="match status" value="1"/>
</dbReference>
<organism evidence="3 4">
    <name type="scientific">Arthrobacter globiformis</name>
    <dbReference type="NCBI Taxonomy" id="1665"/>
    <lineage>
        <taxon>Bacteria</taxon>
        <taxon>Bacillati</taxon>
        <taxon>Actinomycetota</taxon>
        <taxon>Actinomycetes</taxon>
        <taxon>Micrococcales</taxon>
        <taxon>Micrococcaceae</taxon>
        <taxon>Arthrobacter</taxon>
    </lineage>
</organism>
<name>A0A328HAR5_ARTGO</name>
<comment type="caution">
    <text evidence="3">The sequence shown here is derived from an EMBL/GenBank/DDBJ whole genome shotgun (WGS) entry which is preliminary data.</text>
</comment>
<sequence>MINFRHSRPASSPPRSRKPRRRLRTLGLTAAILAGLLLVSAFANLAMNHVERSATAPYGQRVQTSHGALNVARTPGNDRTGQTIVLLSGLGTPAPALDFAPLIRELGDYDVVVVEGFGYGYSDQPPVERSVENITAELHEALANAHVPRPYVLAGHSIAGFYTLAYANRYGNDVAAVIGIDPTVPAARTVHAEETGVASGGINWEGLIAVSGLPRWAATIAPGLVEPDGTAYTSRERDQIRKMAIWNFGNPSVVDETNRIAENARKVQGMRYPDDLPVLTLLASAKETPADVALHESRLQNVRNHEIVALPGGHYLHWAHAPAMASKIKAFLTTNTR</sequence>